<protein>
    <recommendedName>
        <fullName evidence="1">Tail specific protease domain-containing protein</fullName>
    </recommendedName>
</protein>
<dbReference type="PANTHER" id="PTHR32060">
    <property type="entry name" value="TAIL-SPECIFIC PROTEASE"/>
    <property type="match status" value="1"/>
</dbReference>
<dbReference type="EMBL" id="JACOGD010000005">
    <property type="protein sequence ID" value="MBC3932245.1"/>
    <property type="molecule type" value="Genomic_DNA"/>
</dbReference>
<dbReference type="SUPFAM" id="SSF48452">
    <property type="entry name" value="TPR-like"/>
    <property type="match status" value="1"/>
</dbReference>
<keyword evidence="3" id="KW-1185">Reference proteome</keyword>
<dbReference type="Gene3D" id="3.90.226.10">
    <property type="entry name" value="2-enoyl-CoA Hydratase, Chain A, domain 1"/>
    <property type="match status" value="1"/>
</dbReference>
<evidence type="ECO:0000313" key="2">
    <source>
        <dbReference type="EMBL" id="MBC3932245.1"/>
    </source>
</evidence>
<dbReference type="InterPro" id="IPR036034">
    <property type="entry name" value="PDZ_sf"/>
</dbReference>
<sequence>MMTRSSRTFTRLAGIFIFSKLTLFSYAGAYAQEPQQAAVQWAISATENELLGLKALRGNDPVTALKYFEKTYEIDPSMGSAAFYAALSSAKSGHVDTAFSWLEKALQAKYTGVNKIKNSKDLDVLHGDKRWNPLLLQFEAIVKADADFWDGSTWKTPYKTVLTEDERIAGLSRVWSEVKYNFVFVDKLVSLDWDGVYFRYLPKIRAATSNDEYYKLLAEMVALLGDGHTNVYPSQEDYEKYYTKPLIYTELMEGRVILRWVGDPAMLKEGIARGDEVISVNGIPVREYMEKSLGHLISAGTTQDKNVRLYQYQFLSGPIDEKLVLVCRDKNGVEKSVKIGRVTNKERNEILTWSQYDFQMIEGNIALVKLNSFADMEIAKFFLSDFEKIAKAKALILDVRENGGGNANVGFEILRTLTPEAFPTSRASVRHYRSASRIQYGLNTEFTYPTYRISPSKQYQFAGPVIVLTAAQTFSAAEDFVVAFKNMKRGLVVGGYTAGSTGQPLSFDLPGGGSARVCSKKDTFPDGVEFVGKGVAPDIEVYRMVKDFRTKRDTVLQAAIAELTRPAGK</sequence>
<evidence type="ECO:0000259" key="1">
    <source>
        <dbReference type="SMART" id="SM00245"/>
    </source>
</evidence>
<feature type="domain" description="Tail specific protease" evidence="1">
    <location>
        <begin position="332"/>
        <end position="542"/>
    </location>
</feature>
<dbReference type="SMART" id="SM00245">
    <property type="entry name" value="TSPc"/>
    <property type="match status" value="1"/>
</dbReference>
<dbReference type="Pfam" id="PF14684">
    <property type="entry name" value="Tricorn_C1"/>
    <property type="match status" value="1"/>
</dbReference>
<evidence type="ECO:0000313" key="3">
    <source>
        <dbReference type="Proteomes" id="UP000654304"/>
    </source>
</evidence>
<dbReference type="Proteomes" id="UP000654304">
    <property type="component" value="Unassembled WGS sequence"/>
</dbReference>
<name>A0ABR7A5R6_9BURK</name>
<dbReference type="Pfam" id="PF03572">
    <property type="entry name" value="Peptidase_S41"/>
    <property type="match status" value="1"/>
</dbReference>
<dbReference type="RefSeq" id="WP_186903912.1">
    <property type="nucleotide sequence ID" value="NZ_JACOGD010000005.1"/>
</dbReference>
<dbReference type="CDD" id="cd07562">
    <property type="entry name" value="Peptidase_S41_TRI"/>
    <property type="match status" value="1"/>
</dbReference>
<dbReference type="Gene3D" id="3.30.750.44">
    <property type="match status" value="1"/>
</dbReference>
<dbReference type="InterPro" id="IPR028204">
    <property type="entry name" value="Tricorn_C1"/>
</dbReference>
<dbReference type="InterPro" id="IPR005151">
    <property type="entry name" value="Tail-specific_protease"/>
</dbReference>
<gene>
    <name evidence="2" type="ORF">H8K43_11205</name>
</gene>
<dbReference type="InterPro" id="IPR011990">
    <property type="entry name" value="TPR-like_helical_dom_sf"/>
</dbReference>
<organism evidence="2 3">
    <name type="scientific">Undibacterium curvum</name>
    <dbReference type="NCBI Taxonomy" id="2762294"/>
    <lineage>
        <taxon>Bacteria</taxon>
        <taxon>Pseudomonadati</taxon>
        <taxon>Pseudomonadota</taxon>
        <taxon>Betaproteobacteria</taxon>
        <taxon>Burkholderiales</taxon>
        <taxon>Oxalobacteraceae</taxon>
        <taxon>Undibacterium</taxon>
    </lineage>
</organism>
<dbReference type="PANTHER" id="PTHR32060:SF30">
    <property type="entry name" value="CARBOXY-TERMINAL PROCESSING PROTEASE CTPA"/>
    <property type="match status" value="1"/>
</dbReference>
<dbReference type="InterPro" id="IPR029045">
    <property type="entry name" value="ClpP/crotonase-like_dom_sf"/>
</dbReference>
<comment type="caution">
    <text evidence="2">The sequence shown here is derived from an EMBL/GenBank/DDBJ whole genome shotgun (WGS) entry which is preliminary data.</text>
</comment>
<reference evidence="2 3" key="1">
    <citation type="submission" date="2020-08" db="EMBL/GenBank/DDBJ databases">
        <title>Novel species isolated from subtropical streams in China.</title>
        <authorList>
            <person name="Lu H."/>
        </authorList>
    </citation>
    <scope>NUCLEOTIDE SEQUENCE [LARGE SCALE GENOMIC DNA]</scope>
    <source>
        <strain evidence="2 3">CY22W</strain>
    </source>
</reference>
<accession>A0ABR7A5R6</accession>
<dbReference type="SUPFAM" id="SSF52096">
    <property type="entry name" value="ClpP/crotonase"/>
    <property type="match status" value="1"/>
</dbReference>
<proteinExistence type="predicted"/>
<dbReference type="Gene3D" id="2.30.42.10">
    <property type="match status" value="1"/>
</dbReference>